<dbReference type="InParanoid" id="L7JX49"/>
<gene>
    <name evidence="1" type="ORF">THOM_0982</name>
</gene>
<protein>
    <submittedName>
        <fullName evidence="1">Uncharacterized protein</fullName>
    </submittedName>
</protein>
<keyword evidence="2" id="KW-1185">Reference proteome</keyword>
<dbReference type="VEuPathDB" id="MicrosporidiaDB:THOM_0982"/>
<name>L7JX49_TRAHO</name>
<dbReference type="HOGENOM" id="CLU_894831_0_0_1"/>
<accession>L7JX49</accession>
<evidence type="ECO:0000313" key="2">
    <source>
        <dbReference type="Proteomes" id="UP000011185"/>
    </source>
</evidence>
<dbReference type="EMBL" id="JH993886">
    <property type="protein sequence ID" value="ELQ76048.1"/>
    <property type="molecule type" value="Genomic_DNA"/>
</dbReference>
<organism evidence="1 2">
    <name type="scientific">Trachipleistophora hominis</name>
    <name type="common">Microsporidian parasite</name>
    <dbReference type="NCBI Taxonomy" id="72359"/>
    <lineage>
        <taxon>Eukaryota</taxon>
        <taxon>Fungi</taxon>
        <taxon>Fungi incertae sedis</taxon>
        <taxon>Microsporidia</taxon>
        <taxon>Pleistophoridae</taxon>
        <taxon>Trachipleistophora</taxon>
    </lineage>
</organism>
<reference evidence="1 2" key="1">
    <citation type="journal article" date="2012" name="PLoS Pathog.">
        <title>The genome of the obligate intracellular parasite Trachipleistophora hominis: new insights into microsporidian genome dynamics and reductive evolution.</title>
        <authorList>
            <person name="Heinz E."/>
            <person name="Williams T.A."/>
            <person name="Nakjang S."/>
            <person name="Noel C.J."/>
            <person name="Swan D.C."/>
            <person name="Goldberg A.V."/>
            <person name="Harris S.R."/>
            <person name="Weinmaier T."/>
            <person name="Markert S."/>
            <person name="Becher D."/>
            <person name="Bernhardt J."/>
            <person name="Dagan T."/>
            <person name="Hacker C."/>
            <person name="Lucocq J.M."/>
            <person name="Schweder T."/>
            <person name="Rattei T."/>
            <person name="Hall N."/>
            <person name="Hirt R.P."/>
            <person name="Embley T.M."/>
        </authorList>
    </citation>
    <scope>NUCLEOTIDE SEQUENCE [LARGE SCALE GENOMIC DNA]</scope>
</reference>
<evidence type="ECO:0000313" key="1">
    <source>
        <dbReference type="EMBL" id="ELQ76048.1"/>
    </source>
</evidence>
<dbReference type="AlphaFoldDB" id="L7JX49"/>
<dbReference type="Proteomes" id="UP000011185">
    <property type="component" value="Unassembled WGS sequence"/>
</dbReference>
<proteinExistence type="predicted"/>
<sequence length="311" mass="36549">MLDYTINASHEEENGISTTGNSFFSRSNYILNSFVFINGRSPFIYKIFLIFCEKDPRNIIFNLLVHPQILEDVAPDILELYSSRKSYDDICWFIELLKSKQIEITPEMFNCINYSENVDKMAVDMIELQDYRIYVFETCRCGAISRNVKEHLQIALATGEKLATERINVEMTFCLGKRAQHGDKSTVKDAAEKQQNVTQTHDNNRIKKTKCTCKSKTRFNGIIVKRKNHLIGVYEVFAPQDLFVFIKRSRSKNLLMLEKNIFWNVITYFLIYDLPINFKETCNEEFELVIEENNDKRYFNLLKLPQIKFIN</sequence>